<evidence type="ECO:0000313" key="1">
    <source>
        <dbReference type="EMBL" id="JAH83299.1"/>
    </source>
</evidence>
<protein>
    <submittedName>
        <fullName evidence="1">Uncharacterized protein</fullName>
    </submittedName>
</protein>
<dbReference type="EMBL" id="GBXM01025278">
    <property type="protein sequence ID" value="JAH83299.1"/>
    <property type="molecule type" value="Transcribed_RNA"/>
</dbReference>
<accession>A0A0E9VYU4</accession>
<sequence>MASNKGKSKGKFPFSHPAKCLVEV</sequence>
<proteinExistence type="predicted"/>
<reference evidence="1" key="1">
    <citation type="submission" date="2014-11" db="EMBL/GenBank/DDBJ databases">
        <authorList>
            <person name="Amaro Gonzalez C."/>
        </authorList>
    </citation>
    <scope>NUCLEOTIDE SEQUENCE</scope>
</reference>
<dbReference type="AlphaFoldDB" id="A0A0E9VYU4"/>
<name>A0A0E9VYU4_ANGAN</name>
<organism evidence="1">
    <name type="scientific">Anguilla anguilla</name>
    <name type="common">European freshwater eel</name>
    <name type="synonym">Muraena anguilla</name>
    <dbReference type="NCBI Taxonomy" id="7936"/>
    <lineage>
        <taxon>Eukaryota</taxon>
        <taxon>Metazoa</taxon>
        <taxon>Chordata</taxon>
        <taxon>Craniata</taxon>
        <taxon>Vertebrata</taxon>
        <taxon>Euteleostomi</taxon>
        <taxon>Actinopterygii</taxon>
        <taxon>Neopterygii</taxon>
        <taxon>Teleostei</taxon>
        <taxon>Anguilliformes</taxon>
        <taxon>Anguillidae</taxon>
        <taxon>Anguilla</taxon>
    </lineage>
</organism>
<reference evidence="1" key="2">
    <citation type="journal article" date="2015" name="Fish Shellfish Immunol.">
        <title>Early steps in the European eel (Anguilla anguilla)-Vibrio vulnificus interaction in the gills: Role of the RtxA13 toxin.</title>
        <authorList>
            <person name="Callol A."/>
            <person name="Pajuelo D."/>
            <person name="Ebbesson L."/>
            <person name="Teles M."/>
            <person name="MacKenzie S."/>
            <person name="Amaro C."/>
        </authorList>
    </citation>
    <scope>NUCLEOTIDE SEQUENCE</scope>
</reference>